<proteinExistence type="predicted"/>
<dbReference type="InterPro" id="IPR000182">
    <property type="entry name" value="GNAT_dom"/>
</dbReference>
<dbReference type="GO" id="GO:0016747">
    <property type="term" value="F:acyltransferase activity, transferring groups other than amino-acyl groups"/>
    <property type="evidence" value="ECO:0007669"/>
    <property type="project" value="InterPro"/>
</dbReference>
<dbReference type="Pfam" id="PF13508">
    <property type="entry name" value="Acetyltransf_7"/>
    <property type="match status" value="1"/>
</dbReference>
<evidence type="ECO:0000259" key="1">
    <source>
        <dbReference type="PROSITE" id="PS51186"/>
    </source>
</evidence>
<accession>A0A1I4ARR4</accession>
<dbReference type="Proteomes" id="UP000183557">
    <property type="component" value="Unassembled WGS sequence"/>
</dbReference>
<evidence type="ECO:0000313" key="3">
    <source>
        <dbReference type="Proteomes" id="UP000183557"/>
    </source>
</evidence>
<keyword evidence="3" id="KW-1185">Reference proteome</keyword>
<keyword evidence="2" id="KW-0808">Transferase</keyword>
<gene>
    <name evidence="2" type="ORF">SAMN04487936_12031</name>
</gene>
<name>A0A1I4ARR4_HALDA</name>
<feature type="domain" description="N-acetyltransferase" evidence="1">
    <location>
        <begin position="4"/>
        <end position="149"/>
    </location>
</feature>
<dbReference type="EMBL" id="FOSB01000020">
    <property type="protein sequence ID" value="SFK59238.1"/>
    <property type="molecule type" value="Genomic_DNA"/>
</dbReference>
<dbReference type="CDD" id="cd04301">
    <property type="entry name" value="NAT_SF"/>
    <property type="match status" value="1"/>
</dbReference>
<dbReference type="Gene3D" id="3.40.630.30">
    <property type="match status" value="1"/>
</dbReference>
<organism evidence="2 3">
    <name type="scientific">Halobacillus dabanensis</name>
    <dbReference type="NCBI Taxonomy" id="240302"/>
    <lineage>
        <taxon>Bacteria</taxon>
        <taxon>Bacillati</taxon>
        <taxon>Bacillota</taxon>
        <taxon>Bacilli</taxon>
        <taxon>Bacillales</taxon>
        <taxon>Bacillaceae</taxon>
        <taxon>Halobacillus</taxon>
    </lineage>
</organism>
<dbReference type="RefSeq" id="WP_075038353.1">
    <property type="nucleotide sequence ID" value="NZ_FOSB01000020.1"/>
</dbReference>
<dbReference type="InterPro" id="IPR016181">
    <property type="entry name" value="Acyl_CoA_acyltransferase"/>
</dbReference>
<dbReference type="OrthoDB" id="162775at2"/>
<protein>
    <submittedName>
        <fullName evidence="2">Acetyltransferase (GNAT) family protein</fullName>
    </submittedName>
</protein>
<sequence length="151" mass="17426">MKDVNLTEVEDRIHYIKDLLLADESESVIKTYMNEGEMYKITYAQQHIGVCLFLFSRKETVEIKNIAIRPGFRGMGIGKKVIDISSLIFQNRGYKEMLVGTANSSIGNLAFYQKAGFRFHEIQKDFFLQYPDPFFENGIQGLDMIILRKAL</sequence>
<evidence type="ECO:0000313" key="2">
    <source>
        <dbReference type="EMBL" id="SFK59238.1"/>
    </source>
</evidence>
<dbReference type="AlphaFoldDB" id="A0A1I4ARR4"/>
<reference evidence="3" key="1">
    <citation type="submission" date="2016-10" db="EMBL/GenBank/DDBJ databases">
        <authorList>
            <person name="Varghese N."/>
            <person name="Submissions S."/>
        </authorList>
    </citation>
    <scope>NUCLEOTIDE SEQUENCE [LARGE SCALE GENOMIC DNA]</scope>
    <source>
        <strain evidence="3">CGMCC 1.3704</strain>
    </source>
</reference>
<dbReference type="SUPFAM" id="SSF55729">
    <property type="entry name" value="Acyl-CoA N-acyltransferases (Nat)"/>
    <property type="match status" value="1"/>
</dbReference>
<dbReference type="PROSITE" id="PS51186">
    <property type="entry name" value="GNAT"/>
    <property type="match status" value="1"/>
</dbReference>